<proteinExistence type="predicted"/>
<feature type="region of interest" description="Disordered" evidence="1">
    <location>
        <begin position="1"/>
        <end position="28"/>
    </location>
</feature>
<evidence type="ECO:0000259" key="2">
    <source>
        <dbReference type="Pfam" id="PF07713"/>
    </source>
</evidence>
<reference evidence="3" key="2">
    <citation type="submission" date="2025-09" db="UniProtKB">
        <authorList>
            <consortium name="Ensembl"/>
        </authorList>
    </citation>
    <scope>IDENTIFICATION</scope>
</reference>
<dbReference type="PANTHER" id="PTHR13384">
    <property type="entry name" value="G PATCH DOMAIN-CONTAINING PROTEIN 1"/>
    <property type="match status" value="1"/>
</dbReference>
<dbReference type="GO" id="GO:0003723">
    <property type="term" value="F:RNA binding"/>
    <property type="evidence" value="ECO:0007669"/>
    <property type="project" value="TreeGrafter"/>
</dbReference>
<dbReference type="Ensembl" id="ENSSGRT00000070123.1">
    <property type="protein sequence ID" value="ENSSGRP00000065776.1"/>
    <property type="gene ID" value="ENSSGRG00000033842.1"/>
</dbReference>
<dbReference type="OMA" id="FGIENCC"/>
<dbReference type="InterPro" id="IPR011666">
    <property type="entry name" value="DUF1604"/>
</dbReference>
<evidence type="ECO:0000256" key="1">
    <source>
        <dbReference type="SAM" id="MobiDB-lite"/>
    </source>
</evidence>
<keyword evidence="4" id="KW-1185">Reference proteome</keyword>
<dbReference type="InParanoid" id="A0A672PRI3"/>
<dbReference type="Proteomes" id="UP000472262">
    <property type="component" value="Unassembled WGS sequence"/>
</dbReference>
<reference evidence="3" key="1">
    <citation type="submission" date="2025-08" db="UniProtKB">
        <authorList>
            <consortium name="Ensembl"/>
        </authorList>
    </citation>
    <scope>IDENTIFICATION</scope>
</reference>
<dbReference type="GO" id="GO:0006397">
    <property type="term" value="P:mRNA processing"/>
    <property type="evidence" value="ECO:0007669"/>
    <property type="project" value="InterPro"/>
</dbReference>
<evidence type="ECO:0000313" key="4">
    <source>
        <dbReference type="Proteomes" id="UP000472262"/>
    </source>
</evidence>
<evidence type="ECO:0000313" key="3">
    <source>
        <dbReference type="Ensembl" id="ENSSGRP00000065776.1"/>
    </source>
</evidence>
<dbReference type="PANTHER" id="PTHR13384:SF19">
    <property type="entry name" value="G PATCH DOMAIN-CONTAINING PROTEIN 1"/>
    <property type="match status" value="1"/>
</dbReference>
<name>A0A672PRI3_SINGR</name>
<dbReference type="GO" id="GO:0005634">
    <property type="term" value="C:nucleus"/>
    <property type="evidence" value="ECO:0007669"/>
    <property type="project" value="TreeGrafter"/>
</dbReference>
<dbReference type="Pfam" id="PF07713">
    <property type="entry name" value="DUF1604"/>
    <property type="match status" value="1"/>
</dbReference>
<organism evidence="3 4">
    <name type="scientific">Sinocyclocheilus grahami</name>
    <name type="common">Dianchi golden-line fish</name>
    <name type="synonym">Barbus grahami</name>
    <dbReference type="NCBI Taxonomy" id="75366"/>
    <lineage>
        <taxon>Eukaryota</taxon>
        <taxon>Metazoa</taxon>
        <taxon>Chordata</taxon>
        <taxon>Craniata</taxon>
        <taxon>Vertebrata</taxon>
        <taxon>Euteleostomi</taxon>
        <taxon>Actinopterygii</taxon>
        <taxon>Neopterygii</taxon>
        <taxon>Teleostei</taxon>
        <taxon>Ostariophysi</taxon>
        <taxon>Cypriniformes</taxon>
        <taxon>Cyprinidae</taxon>
        <taxon>Cyprininae</taxon>
        <taxon>Sinocyclocheilus</taxon>
    </lineage>
</organism>
<protein>
    <recommendedName>
        <fullName evidence="2">G patch domain-containing protein</fullName>
    </recommendedName>
</protein>
<accession>A0A672PRI3</accession>
<feature type="compositionally biased region" description="Acidic residues" evidence="1">
    <location>
        <begin position="1"/>
        <end position="10"/>
    </location>
</feature>
<sequence length="105" mass="11678">NMSSDEDSVEDFVTYGTPLEPLEEGTKMSGTCARTDGYRRFHGAFTGGFSAGYFNTVGSQEGWTPSTFVSSRQQKAERQNARPEDFMDEEVCVWITVFLVSNTVP</sequence>
<dbReference type="AlphaFoldDB" id="A0A672PRI3"/>
<feature type="domain" description="G patch" evidence="2">
    <location>
        <begin position="35"/>
        <end position="90"/>
    </location>
</feature>